<keyword evidence="8" id="KW-0408">Iron</keyword>
<evidence type="ECO:0000313" key="14">
    <source>
        <dbReference type="Proteomes" id="UP000186323"/>
    </source>
</evidence>
<dbReference type="OrthoDB" id="9778595at2"/>
<keyword evidence="13" id="KW-0449">Lipoprotein</keyword>
<dbReference type="SUPFAM" id="SSF143631">
    <property type="entry name" value="ApbE-like"/>
    <property type="match status" value="1"/>
</dbReference>
<keyword evidence="6 11" id="KW-0274">FAD</keyword>
<comment type="catalytic activity">
    <reaction evidence="10 11">
        <text>L-threonyl-[protein] + FAD = FMN-L-threonyl-[protein] + AMP + H(+)</text>
        <dbReference type="Rhea" id="RHEA:36847"/>
        <dbReference type="Rhea" id="RHEA-COMP:11060"/>
        <dbReference type="Rhea" id="RHEA-COMP:11061"/>
        <dbReference type="ChEBI" id="CHEBI:15378"/>
        <dbReference type="ChEBI" id="CHEBI:30013"/>
        <dbReference type="ChEBI" id="CHEBI:57692"/>
        <dbReference type="ChEBI" id="CHEBI:74257"/>
        <dbReference type="ChEBI" id="CHEBI:456215"/>
        <dbReference type="EC" id="2.7.1.180"/>
    </reaction>
</comment>
<dbReference type="Pfam" id="PF02424">
    <property type="entry name" value="ApbE"/>
    <property type="match status" value="1"/>
</dbReference>
<evidence type="ECO:0000256" key="3">
    <source>
        <dbReference type="ARBA" id="ARBA00022630"/>
    </source>
</evidence>
<accession>A0A1K1LK07</accession>
<dbReference type="InterPro" id="IPR006311">
    <property type="entry name" value="TAT_signal"/>
</dbReference>
<dbReference type="GO" id="GO:0016740">
    <property type="term" value="F:transferase activity"/>
    <property type="evidence" value="ECO:0007669"/>
    <property type="project" value="UniProtKB-UniRule"/>
</dbReference>
<proteinExistence type="inferred from homology"/>
<comment type="similarity">
    <text evidence="11">Belongs to the ApbE family.</text>
</comment>
<name>A0A1K1LK07_9BACT</name>
<dbReference type="InterPro" id="IPR024932">
    <property type="entry name" value="ApbE"/>
</dbReference>
<feature type="binding site" evidence="12">
    <location>
        <position position="187"/>
    </location>
    <ligand>
        <name>Mg(2+)</name>
        <dbReference type="ChEBI" id="CHEBI:18420"/>
    </ligand>
</feature>
<evidence type="ECO:0000256" key="4">
    <source>
        <dbReference type="ARBA" id="ARBA00022679"/>
    </source>
</evidence>
<dbReference type="PANTHER" id="PTHR30040">
    <property type="entry name" value="THIAMINE BIOSYNTHESIS LIPOPROTEIN APBE"/>
    <property type="match status" value="1"/>
</dbReference>
<keyword evidence="7 11" id="KW-0460">Magnesium</keyword>
<evidence type="ECO:0000256" key="5">
    <source>
        <dbReference type="ARBA" id="ARBA00022723"/>
    </source>
</evidence>
<dbReference type="PROSITE" id="PS51318">
    <property type="entry name" value="TAT"/>
    <property type="match status" value="1"/>
</dbReference>
<evidence type="ECO:0000256" key="2">
    <source>
        <dbReference type="ARBA" id="ARBA00016337"/>
    </source>
</evidence>
<evidence type="ECO:0000256" key="7">
    <source>
        <dbReference type="ARBA" id="ARBA00022842"/>
    </source>
</evidence>
<keyword evidence="5 11" id="KW-0479">Metal-binding</keyword>
<comment type="cofactor">
    <cofactor evidence="12">
        <name>Mg(2+)</name>
        <dbReference type="ChEBI" id="CHEBI:18420"/>
    </cofactor>
    <cofactor evidence="12">
        <name>Mn(2+)</name>
        <dbReference type="ChEBI" id="CHEBI:29035"/>
    </cofactor>
    <text evidence="12">Magnesium. Can also use manganese.</text>
</comment>
<dbReference type="Proteomes" id="UP000186323">
    <property type="component" value="Chromosome I"/>
</dbReference>
<dbReference type="PIRSF" id="PIRSF006268">
    <property type="entry name" value="ApbE"/>
    <property type="match status" value="1"/>
</dbReference>
<dbReference type="InterPro" id="IPR003374">
    <property type="entry name" value="ApbE-like_sf"/>
</dbReference>
<evidence type="ECO:0000256" key="1">
    <source>
        <dbReference type="ARBA" id="ARBA00011955"/>
    </source>
</evidence>
<evidence type="ECO:0000256" key="8">
    <source>
        <dbReference type="ARBA" id="ARBA00023014"/>
    </source>
</evidence>
<evidence type="ECO:0000256" key="6">
    <source>
        <dbReference type="ARBA" id="ARBA00022827"/>
    </source>
</evidence>
<evidence type="ECO:0000256" key="11">
    <source>
        <dbReference type="PIRNR" id="PIRNR006268"/>
    </source>
</evidence>
<dbReference type="GO" id="GO:0046872">
    <property type="term" value="F:metal ion binding"/>
    <property type="evidence" value="ECO:0007669"/>
    <property type="project" value="UniProtKB-UniRule"/>
</dbReference>
<dbReference type="KEGG" id="dpg:DESPIGER_1990"/>
<dbReference type="EMBL" id="LT630450">
    <property type="protein sequence ID" value="SFV73814.1"/>
    <property type="molecule type" value="Genomic_DNA"/>
</dbReference>
<gene>
    <name evidence="13" type="ORF">DESPIGER_1990</name>
</gene>
<keyword evidence="14" id="KW-1185">Reference proteome</keyword>
<reference evidence="14" key="1">
    <citation type="submission" date="2016-10" db="EMBL/GenBank/DDBJ databases">
        <authorList>
            <person name="Wegmann U."/>
        </authorList>
    </citation>
    <scope>NUCLEOTIDE SEQUENCE [LARGE SCALE GENOMIC DNA]</scope>
</reference>
<evidence type="ECO:0000256" key="9">
    <source>
        <dbReference type="ARBA" id="ARBA00031306"/>
    </source>
</evidence>
<sequence length="342" mass="36075">MPKTSRRDFLRWTLAGSGLLLAGAASVLEPVPARAVARFAAPVQQTALFMGTMVSITVACSSSTQAHDAMDLAFAEGRRLEALLTRHDAAAPLGVLNSQGSLRDVPPELLNVWQRAHGICHLTGGAFDATVLPLVRLLESRSNPEGELELAESDLREALALVDTDAVYAGRDGMRLGRQGMGLTLDGIAKGHIVDAMSAVLLRAGCENHLINAGGDILARGHKSQGVSWRVAVEDPEKRGHYPQVLELYNQAIATSGGYEVTYDAGGRHHHLLDPSTGRSPVLGSMSVLAATCMQADALATGLSVLPAGEALALADSLSGCACGLLRRDGRLQVSRRWPAEA</sequence>
<keyword evidence="4 11" id="KW-0808">Transferase</keyword>
<feature type="binding site" evidence="12">
    <location>
        <position position="301"/>
    </location>
    <ligand>
        <name>Mg(2+)</name>
        <dbReference type="ChEBI" id="CHEBI:18420"/>
    </ligand>
</feature>
<organism evidence="13 14">
    <name type="scientific">Desulfovibrio piger</name>
    <dbReference type="NCBI Taxonomy" id="901"/>
    <lineage>
        <taxon>Bacteria</taxon>
        <taxon>Pseudomonadati</taxon>
        <taxon>Thermodesulfobacteriota</taxon>
        <taxon>Desulfovibrionia</taxon>
        <taxon>Desulfovibrionales</taxon>
        <taxon>Desulfovibrionaceae</taxon>
        <taxon>Desulfovibrio</taxon>
    </lineage>
</organism>
<feature type="binding site" evidence="12">
    <location>
        <position position="297"/>
    </location>
    <ligand>
        <name>Mg(2+)</name>
        <dbReference type="ChEBI" id="CHEBI:18420"/>
    </ligand>
</feature>
<dbReference type="EC" id="2.7.1.180" evidence="1 11"/>
<dbReference type="AlphaFoldDB" id="A0A1K1LK07"/>
<keyword evidence="8" id="KW-0411">Iron-sulfur</keyword>
<evidence type="ECO:0000313" key="13">
    <source>
        <dbReference type="EMBL" id="SFV73814.1"/>
    </source>
</evidence>
<dbReference type="GO" id="GO:0051536">
    <property type="term" value="F:iron-sulfur cluster binding"/>
    <property type="evidence" value="ECO:0007669"/>
    <property type="project" value="UniProtKB-KW"/>
</dbReference>
<evidence type="ECO:0000256" key="10">
    <source>
        <dbReference type="ARBA" id="ARBA00048540"/>
    </source>
</evidence>
<dbReference type="Gene3D" id="3.10.520.10">
    <property type="entry name" value="ApbE-like domains"/>
    <property type="match status" value="1"/>
</dbReference>
<dbReference type="PANTHER" id="PTHR30040:SF2">
    <property type="entry name" value="FAD:PROTEIN FMN TRANSFERASE"/>
    <property type="match status" value="1"/>
</dbReference>
<keyword evidence="3 11" id="KW-0285">Flavoprotein</keyword>
<evidence type="ECO:0000256" key="12">
    <source>
        <dbReference type="PIRSR" id="PIRSR006268-2"/>
    </source>
</evidence>
<protein>
    <recommendedName>
        <fullName evidence="2 11">FAD:protein FMN transferase</fullName>
        <ecNumber evidence="1 11">2.7.1.180</ecNumber>
    </recommendedName>
    <alternativeName>
        <fullName evidence="9 11">Flavin transferase</fullName>
    </alternativeName>
</protein>
<dbReference type="RefSeq" id="WP_072336057.1">
    <property type="nucleotide sequence ID" value="NZ_CALJDE010000003.1"/>
</dbReference>